<name>A0A8J3HUP5_9CHLR</name>
<dbReference type="EMBL" id="BNJF01000001">
    <property type="protein sequence ID" value="GHO43611.1"/>
    <property type="molecule type" value="Genomic_DNA"/>
</dbReference>
<protein>
    <submittedName>
        <fullName evidence="2">Uncharacterized protein</fullName>
    </submittedName>
</protein>
<organism evidence="2 3">
    <name type="scientific">Ktedonospora formicarum</name>
    <dbReference type="NCBI Taxonomy" id="2778364"/>
    <lineage>
        <taxon>Bacteria</taxon>
        <taxon>Bacillati</taxon>
        <taxon>Chloroflexota</taxon>
        <taxon>Ktedonobacteria</taxon>
        <taxon>Ktedonobacterales</taxon>
        <taxon>Ktedonobacteraceae</taxon>
        <taxon>Ktedonospora</taxon>
    </lineage>
</organism>
<proteinExistence type="predicted"/>
<dbReference type="AlphaFoldDB" id="A0A8J3HUP5"/>
<keyword evidence="3" id="KW-1185">Reference proteome</keyword>
<keyword evidence="1" id="KW-0812">Transmembrane</keyword>
<comment type="caution">
    <text evidence="2">The sequence shown here is derived from an EMBL/GenBank/DDBJ whole genome shotgun (WGS) entry which is preliminary data.</text>
</comment>
<gene>
    <name evidence="2" type="ORF">KSX_17740</name>
</gene>
<sequence>MTHRLLKYLARDWRPGRAASAGLLATLVYSIAMEGDKYFIGNHFNDVRFLEGMLGGVKKSKRVTIFAWLVHLLNGVALAEVYAAVVKRCLPGPGWLRGLIFGEAFVAAIWCLTPLADKYHPLIRRGEIPRLFNWRSFWQNLVRHAAYGISLGLLYPNEARA</sequence>
<keyword evidence="1" id="KW-0472">Membrane</keyword>
<accession>A0A8J3HUP5</accession>
<feature type="transmembrane region" description="Helical" evidence="1">
    <location>
        <begin position="95"/>
        <end position="116"/>
    </location>
</feature>
<evidence type="ECO:0000256" key="1">
    <source>
        <dbReference type="SAM" id="Phobius"/>
    </source>
</evidence>
<evidence type="ECO:0000313" key="2">
    <source>
        <dbReference type="EMBL" id="GHO43611.1"/>
    </source>
</evidence>
<dbReference type="RefSeq" id="WP_220193071.1">
    <property type="nucleotide sequence ID" value="NZ_BNJF01000001.1"/>
</dbReference>
<keyword evidence="1" id="KW-1133">Transmembrane helix</keyword>
<reference evidence="2" key="1">
    <citation type="submission" date="2020-10" db="EMBL/GenBank/DDBJ databases">
        <title>Taxonomic study of unclassified bacteria belonging to the class Ktedonobacteria.</title>
        <authorList>
            <person name="Yabe S."/>
            <person name="Wang C.M."/>
            <person name="Zheng Y."/>
            <person name="Sakai Y."/>
            <person name="Cavaletti L."/>
            <person name="Monciardini P."/>
            <person name="Donadio S."/>
        </authorList>
    </citation>
    <scope>NUCLEOTIDE SEQUENCE</scope>
    <source>
        <strain evidence="2">SOSP1-1</strain>
    </source>
</reference>
<dbReference type="Proteomes" id="UP000612362">
    <property type="component" value="Unassembled WGS sequence"/>
</dbReference>
<evidence type="ECO:0000313" key="3">
    <source>
        <dbReference type="Proteomes" id="UP000612362"/>
    </source>
</evidence>
<feature type="transmembrane region" description="Helical" evidence="1">
    <location>
        <begin position="63"/>
        <end position="83"/>
    </location>
</feature>